<evidence type="ECO:0000256" key="4">
    <source>
        <dbReference type="SAM" id="Phobius"/>
    </source>
</evidence>
<feature type="transmembrane region" description="Helical" evidence="4">
    <location>
        <begin position="376"/>
        <end position="396"/>
    </location>
</feature>
<feature type="transmembrane region" description="Helical" evidence="4">
    <location>
        <begin position="317"/>
        <end position="338"/>
    </location>
</feature>
<dbReference type="OrthoDB" id="6499973at2759"/>
<feature type="region of interest" description="Disordered" evidence="3">
    <location>
        <begin position="1"/>
        <end position="33"/>
    </location>
</feature>
<dbReference type="InterPro" id="IPR050327">
    <property type="entry name" value="Proton-linked_MCT"/>
</dbReference>
<accession>A0A084G499</accession>
<feature type="transmembrane region" description="Helical" evidence="4">
    <location>
        <begin position="255"/>
        <end position="278"/>
    </location>
</feature>
<comment type="similarity">
    <text evidence="2">Belongs to the major facilitator superfamily. Monocarboxylate porter (TC 2.A.1.13) family.</text>
</comment>
<dbReference type="SUPFAM" id="SSF103473">
    <property type="entry name" value="MFS general substrate transporter"/>
    <property type="match status" value="1"/>
</dbReference>
<sequence length="447" mass="47700">MGPQKTTTEAAELKSAHNNTHTHDYRETHDRAPASDVDSILEASRAADTAVPEGGYGWVVVAGLTVVAWWNVGTSYSWGVIQVALIREDVSPASTLSFVGSLSAAMVSAMALANARVIRRVGVRWSALLGISILGISEIACSFLVRNIIGLFFTAGLILGIGKSHCTMTQATAPPQYFHRKRGLANGIVVAGGGFGGAVISVALNALIEKVGLDWTYRVLGLSTIVTGLPAAWLVKERYPVRPSGFIEWRLFKDLNFVLILLAGAAATFPLLVPPFFIPLYGQSIGLSSRVGAALLAAFNFSSAVGRILCGQMCDMIGAVNTLFVSLLITALSMLVIWPFSTTFAPLLAFSIVNGLSNGGFFSIMPTVVGNVFGSARVSVAMGMIVTSWGAGYLMVIDVHLDAKFTYVLNTDDSFRAHRSLVTYSMLTADRRTDIGHIGRQFCILGQ</sequence>
<feature type="transmembrane region" description="Helical" evidence="4">
    <location>
        <begin position="92"/>
        <end position="113"/>
    </location>
</feature>
<evidence type="ECO:0000256" key="2">
    <source>
        <dbReference type="ARBA" id="ARBA00006727"/>
    </source>
</evidence>
<dbReference type="EMBL" id="JOWA01000101">
    <property type="protein sequence ID" value="KEZ42161.1"/>
    <property type="molecule type" value="Genomic_DNA"/>
</dbReference>
<name>A0A084G499_PSEDA</name>
<comment type="subcellular location">
    <subcellularLocation>
        <location evidence="1">Membrane</location>
        <topology evidence="1">Multi-pass membrane protein</topology>
    </subcellularLocation>
</comment>
<dbReference type="GeneID" id="27725289"/>
<feature type="transmembrane region" description="Helical" evidence="4">
    <location>
        <begin position="55"/>
        <end position="72"/>
    </location>
</feature>
<dbReference type="InterPro" id="IPR036259">
    <property type="entry name" value="MFS_trans_sf"/>
</dbReference>
<evidence type="ECO:0000256" key="3">
    <source>
        <dbReference type="SAM" id="MobiDB-lite"/>
    </source>
</evidence>
<proteinExistence type="inferred from homology"/>
<evidence type="ECO:0000313" key="5">
    <source>
        <dbReference type="EMBL" id="KEZ42161.1"/>
    </source>
</evidence>
<dbReference type="HOGENOM" id="CLU_001265_1_2_1"/>
<evidence type="ECO:0008006" key="7">
    <source>
        <dbReference type="Google" id="ProtNLM"/>
    </source>
</evidence>
<dbReference type="OMA" id="SVEWAFR"/>
<feature type="transmembrane region" description="Helical" evidence="4">
    <location>
        <begin position="290"/>
        <end position="310"/>
    </location>
</feature>
<keyword evidence="6" id="KW-1185">Reference proteome</keyword>
<dbReference type="AlphaFoldDB" id="A0A084G499"/>
<evidence type="ECO:0000256" key="1">
    <source>
        <dbReference type="ARBA" id="ARBA00004141"/>
    </source>
</evidence>
<organism evidence="5 6">
    <name type="scientific">Pseudallescheria apiosperma</name>
    <name type="common">Scedosporium apiospermum</name>
    <dbReference type="NCBI Taxonomy" id="563466"/>
    <lineage>
        <taxon>Eukaryota</taxon>
        <taxon>Fungi</taxon>
        <taxon>Dikarya</taxon>
        <taxon>Ascomycota</taxon>
        <taxon>Pezizomycotina</taxon>
        <taxon>Sordariomycetes</taxon>
        <taxon>Hypocreomycetidae</taxon>
        <taxon>Microascales</taxon>
        <taxon>Microascaceae</taxon>
        <taxon>Scedosporium</taxon>
    </lineage>
</organism>
<protein>
    <recommendedName>
        <fullName evidence="7">Major facilitator superfamily (MFS) profile domain-containing protein</fullName>
    </recommendedName>
</protein>
<dbReference type="KEGG" id="sapo:SAPIO_CDS6217"/>
<dbReference type="VEuPathDB" id="FungiDB:SAPIO_CDS6217"/>
<keyword evidence="4" id="KW-1133">Transmembrane helix</keyword>
<dbReference type="InterPro" id="IPR011701">
    <property type="entry name" value="MFS"/>
</dbReference>
<dbReference type="PANTHER" id="PTHR11360">
    <property type="entry name" value="MONOCARBOXYLATE TRANSPORTER"/>
    <property type="match status" value="1"/>
</dbReference>
<dbReference type="Pfam" id="PF07690">
    <property type="entry name" value="MFS_1"/>
    <property type="match status" value="1"/>
</dbReference>
<reference evidence="5 6" key="1">
    <citation type="journal article" date="2014" name="Genome Announc.">
        <title>Draft genome sequence of the pathogenic fungus Scedosporium apiospermum.</title>
        <authorList>
            <person name="Vandeputte P."/>
            <person name="Ghamrawi S."/>
            <person name="Rechenmann M."/>
            <person name="Iltis A."/>
            <person name="Giraud S."/>
            <person name="Fleury M."/>
            <person name="Thornton C."/>
            <person name="Delhaes L."/>
            <person name="Meyer W."/>
            <person name="Papon N."/>
            <person name="Bouchara J.P."/>
        </authorList>
    </citation>
    <scope>NUCLEOTIDE SEQUENCE [LARGE SCALE GENOMIC DNA]</scope>
    <source>
        <strain evidence="5 6">IHEM 14462</strain>
    </source>
</reference>
<dbReference type="RefSeq" id="XP_016641960.1">
    <property type="nucleotide sequence ID" value="XM_016788379.1"/>
</dbReference>
<evidence type="ECO:0000313" key="6">
    <source>
        <dbReference type="Proteomes" id="UP000028545"/>
    </source>
</evidence>
<feature type="transmembrane region" description="Helical" evidence="4">
    <location>
        <begin position="215"/>
        <end position="235"/>
    </location>
</feature>
<feature type="transmembrane region" description="Helical" evidence="4">
    <location>
        <begin position="183"/>
        <end position="203"/>
    </location>
</feature>
<dbReference type="GO" id="GO:0016020">
    <property type="term" value="C:membrane"/>
    <property type="evidence" value="ECO:0007669"/>
    <property type="project" value="UniProtKB-SubCell"/>
</dbReference>
<keyword evidence="4" id="KW-0812">Transmembrane</keyword>
<dbReference type="Proteomes" id="UP000028545">
    <property type="component" value="Unassembled WGS sequence"/>
</dbReference>
<dbReference type="GO" id="GO:0022857">
    <property type="term" value="F:transmembrane transporter activity"/>
    <property type="evidence" value="ECO:0007669"/>
    <property type="project" value="InterPro"/>
</dbReference>
<feature type="compositionally biased region" description="Basic and acidic residues" evidence="3">
    <location>
        <begin position="11"/>
        <end position="33"/>
    </location>
</feature>
<gene>
    <name evidence="5" type="ORF">SAPIO_CDS6217</name>
</gene>
<dbReference type="Gene3D" id="1.20.1250.20">
    <property type="entry name" value="MFS general substrate transporter like domains"/>
    <property type="match status" value="2"/>
</dbReference>
<comment type="caution">
    <text evidence="5">The sequence shown here is derived from an EMBL/GenBank/DDBJ whole genome shotgun (WGS) entry which is preliminary data.</text>
</comment>
<feature type="transmembrane region" description="Helical" evidence="4">
    <location>
        <begin position="151"/>
        <end position="171"/>
    </location>
</feature>
<keyword evidence="4" id="KW-0472">Membrane</keyword>
<dbReference type="PANTHER" id="PTHR11360:SF305">
    <property type="entry name" value="MAJOR FACILITATOR SUPERFAMILY (MFS) PROFILE DOMAIN-CONTAINING PROTEIN"/>
    <property type="match status" value="1"/>
</dbReference>
<feature type="transmembrane region" description="Helical" evidence="4">
    <location>
        <begin position="344"/>
        <end position="364"/>
    </location>
</feature>
<feature type="transmembrane region" description="Helical" evidence="4">
    <location>
        <begin position="125"/>
        <end position="145"/>
    </location>
</feature>